<comment type="caution">
    <text evidence="6">The sequence shown here is derived from an EMBL/GenBank/DDBJ whole genome shotgun (WGS) entry which is preliminary data.</text>
</comment>
<dbReference type="PANTHER" id="PTHR30290">
    <property type="entry name" value="PERIPLASMIC BINDING COMPONENT OF ABC TRANSPORTER"/>
    <property type="match status" value="1"/>
</dbReference>
<keyword evidence="4" id="KW-0472">Membrane</keyword>
<accession>A0A0F9KGL1</accession>
<evidence type="ECO:0000259" key="5">
    <source>
        <dbReference type="Pfam" id="PF00496"/>
    </source>
</evidence>
<dbReference type="Gene3D" id="3.10.105.10">
    <property type="entry name" value="Dipeptide-binding Protein, Domain 3"/>
    <property type="match status" value="1"/>
</dbReference>
<feature type="transmembrane region" description="Helical" evidence="4">
    <location>
        <begin position="798"/>
        <end position="816"/>
    </location>
</feature>
<evidence type="ECO:0000256" key="4">
    <source>
        <dbReference type="SAM" id="Phobius"/>
    </source>
</evidence>
<reference evidence="6" key="1">
    <citation type="journal article" date="2015" name="Nature">
        <title>Complex archaea that bridge the gap between prokaryotes and eukaryotes.</title>
        <authorList>
            <person name="Spang A."/>
            <person name="Saw J.H."/>
            <person name="Jorgensen S.L."/>
            <person name="Zaremba-Niedzwiedzka K."/>
            <person name="Martijn J."/>
            <person name="Lind A.E."/>
            <person name="van Eijk R."/>
            <person name="Schleper C."/>
            <person name="Guy L."/>
            <person name="Ettema T.J."/>
        </authorList>
    </citation>
    <scope>NUCLEOTIDE SEQUENCE</scope>
</reference>
<dbReference type="Gene3D" id="3.40.190.10">
    <property type="entry name" value="Periplasmic binding protein-like II"/>
    <property type="match status" value="1"/>
</dbReference>
<dbReference type="InterPro" id="IPR000914">
    <property type="entry name" value="SBP_5_dom"/>
</dbReference>
<dbReference type="GO" id="GO:0015833">
    <property type="term" value="P:peptide transport"/>
    <property type="evidence" value="ECO:0007669"/>
    <property type="project" value="TreeGrafter"/>
</dbReference>
<sequence length="827" mass="93412">MKLLLCCILVFLLGLSSIDLVFAEKGSKVNEIKFIQYLDENTALEEVRNGNLDMYYFRISSDRIESTESREGIQVFESTGGSYSILVNPGVSDEFNPFSIKEVRFALNYLIDRKLIVNELMGGYGSEMISYYSPYNPDYLSIINQLESFHFRYNPTLAENMISEALVANGAKKIDGLWSINGKPIEITIFIRSDDTVRKSIGELISSELQKIGFIVKKDFGDLNKAFVVVYGSNPVDVKWHLYTEGWASSAFVRYDSVGLAQMYSPWFSNMPGFNNPTYWNYQNENLDSLTQRIYTGDFKSAEERTELIQQAIVEGLNESVRIFIASKLDQYVVNEKVNGVINDFGAGVPSRFTPINVQSDSDNLVIGVKQIYQGAWNPIMGLSDSYSRHIWGVISDPGVFKHPYTGLTFPIRTSWNVETAGPDGTIDLPDDAIIWDPSQQTWKNVEADAKSTSKVTFDLLFGNWHHGQKMDMNDILHSLYFTIEWGSDIGEGDKTFDTEFTPRAIQVVNTIIGVKPLDEDTIEVYVDYWHFDKSEIADWTSMWSVMPWELISAMEQSVIDGKVSFSRSGATSKNVNWLSLIVPNDAKIIEGYLSDFKNSNHIPSALKSFVSNQKYFESRYDASINWIQENNHAIISNGPFFLDSYSPESRTITINAFDDPTYPLESGIWSEFEIVQFPQIENVELPELVVKGEELSIPIQTKDTTRIQYFLTNSEGNIVESGVEQVSGKQTTLTLSKEKTERFLIGANDLKVFAMSDTVLRPDIFSTSFLVVDNPTQELPKPTFSETQQSQISTNNYGYLVIVAGAIAIGILLYVKSKLNSKKIEK</sequence>
<dbReference type="Pfam" id="PF00496">
    <property type="entry name" value="SBP_bac_5"/>
    <property type="match status" value="1"/>
</dbReference>
<organism evidence="6">
    <name type="scientific">marine sediment metagenome</name>
    <dbReference type="NCBI Taxonomy" id="412755"/>
    <lineage>
        <taxon>unclassified sequences</taxon>
        <taxon>metagenomes</taxon>
        <taxon>ecological metagenomes</taxon>
    </lineage>
</organism>
<dbReference type="PANTHER" id="PTHR30290:SF9">
    <property type="entry name" value="OLIGOPEPTIDE-BINDING PROTEIN APPA"/>
    <property type="match status" value="1"/>
</dbReference>
<protein>
    <recommendedName>
        <fullName evidence="5">Solute-binding protein family 5 domain-containing protein</fullName>
    </recommendedName>
</protein>
<feature type="domain" description="Solute-binding protein family 5" evidence="5">
    <location>
        <begin position="27"/>
        <end position="250"/>
    </location>
</feature>
<dbReference type="GO" id="GO:1904680">
    <property type="term" value="F:peptide transmembrane transporter activity"/>
    <property type="evidence" value="ECO:0007669"/>
    <property type="project" value="TreeGrafter"/>
</dbReference>
<evidence type="ECO:0000256" key="2">
    <source>
        <dbReference type="ARBA" id="ARBA00022448"/>
    </source>
</evidence>
<evidence type="ECO:0000256" key="1">
    <source>
        <dbReference type="ARBA" id="ARBA00005695"/>
    </source>
</evidence>
<dbReference type="InterPro" id="IPR039424">
    <property type="entry name" value="SBP_5"/>
</dbReference>
<dbReference type="SUPFAM" id="SSF53850">
    <property type="entry name" value="Periplasmic binding protein-like II"/>
    <property type="match status" value="1"/>
</dbReference>
<keyword evidence="4" id="KW-1133">Transmembrane helix</keyword>
<name>A0A0F9KGL1_9ZZZZ</name>
<keyword evidence="2" id="KW-0813">Transport</keyword>
<gene>
    <name evidence="6" type="ORF">LCGC14_1706110</name>
</gene>
<keyword evidence="3" id="KW-0732">Signal</keyword>
<proteinExistence type="inferred from homology"/>
<comment type="similarity">
    <text evidence="1">Belongs to the bacterial solute-binding protein 5 family.</text>
</comment>
<dbReference type="AlphaFoldDB" id="A0A0F9KGL1"/>
<keyword evidence="4" id="KW-0812">Transmembrane</keyword>
<dbReference type="EMBL" id="LAZR01015144">
    <property type="protein sequence ID" value="KKM14440.1"/>
    <property type="molecule type" value="Genomic_DNA"/>
</dbReference>
<evidence type="ECO:0000256" key="3">
    <source>
        <dbReference type="ARBA" id="ARBA00022729"/>
    </source>
</evidence>
<evidence type="ECO:0000313" key="6">
    <source>
        <dbReference type="EMBL" id="KKM14440.1"/>
    </source>
</evidence>